<gene>
    <name evidence="2" type="ORF">SM116_03655</name>
</gene>
<dbReference type="Pfam" id="PF17390">
    <property type="entry name" value="Bac_rhamnosid_C"/>
    <property type="match status" value="1"/>
</dbReference>
<feature type="domain" description="Alpha-L-rhamnosidase C-terminal" evidence="1">
    <location>
        <begin position="9"/>
        <end position="72"/>
    </location>
</feature>
<dbReference type="Proteomes" id="UP001323798">
    <property type="component" value="Chromosome"/>
</dbReference>
<name>A0ABZ0SQC5_9MICO</name>
<protein>
    <submittedName>
        <fullName evidence="2">Alpha-L-rhamnosidase C-terminal domain-containing protein</fullName>
    </submittedName>
</protein>
<dbReference type="InterPro" id="IPR016007">
    <property type="entry name" value="Alpha_rhamnosid"/>
</dbReference>
<dbReference type="InterPro" id="IPR035398">
    <property type="entry name" value="Bac_rhamnosid_C"/>
</dbReference>
<evidence type="ECO:0000259" key="1">
    <source>
        <dbReference type="Pfam" id="PF17390"/>
    </source>
</evidence>
<dbReference type="EMBL" id="CP139368">
    <property type="protein sequence ID" value="WPR90395.1"/>
    <property type="molecule type" value="Genomic_DNA"/>
</dbReference>
<dbReference type="SUPFAM" id="SSF48208">
    <property type="entry name" value="Six-hairpin glycosidases"/>
    <property type="match status" value="1"/>
</dbReference>
<dbReference type="PANTHER" id="PTHR33307:SF6">
    <property type="entry name" value="ALPHA-RHAMNOSIDASE (EUROFUNG)-RELATED"/>
    <property type="match status" value="1"/>
</dbReference>
<dbReference type="Gene3D" id="2.60.420.10">
    <property type="entry name" value="Maltose phosphorylase, domain 3"/>
    <property type="match status" value="1"/>
</dbReference>
<evidence type="ECO:0000313" key="3">
    <source>
        <dbReference type="Proteomes" id="UP001323798"/>
    </source>
</evidence>
<sequence length="91" mass="9543">MYAASFALVEPGYARSSIAPDLDGSLDRCAAHVDTPHGRLAVRWRRDGDSATIDVEVPVGTTAEVALPAGWTTDATVLAAGRHVIGAVRSR</sequence>
<dbReference type="PANTHER" id="PTHR33307">
    <property type="entry name" value="ALPHA-RHAMNOSIDASE (EUROFUNG)"/>
    <property type="match status" value="1"/>
</dbReference>
<proteinExistence type="predicted"/>
<accession>A0ABZ0SQC5</accession>
<evidence type="ECO:0000313" key="2">
    <source>
        <dbReference type="EMBL" id="WPR90395.1"/>
    </source>
</evidence>
<organism evidence="2 3">
    <name type="scientific">Microbacterium rhizosphaerae</name>
    <dbReference type="NCBI Taxonomy" id="1678237"/>
    <lineage>
        <taxon>Bacteria</taxon>
        <taxon>Bacillati</taxon>
        <taxon>Actinomycetota</taxon>
        <taxon>Actinomycetes</taxon>
        <taxon>Micrococcales</taxon>
        <taxon>Microbacteriaceae</taxon>
        <taxon>Microbacterium</taxon>
    </lineage>
</organism>
<dbReference type="RefSeq" id="WP_320943107.1">
    <property type="nucleotide sequence ID" value="NZ_BAABEU010000011.1"/>
</dbReference>
<reference evidence="2 3" key="1">
    <citation type="submission" date="2023-11" db="EMBL/GenBank/DDBJ databases">
        <title>Genome sequence of Microbacterium rhizosphaerae KACC 19337.</title>
        <authorList>
            <person name="Choi H."/>
            <person name="Kim S."/>
            <person name="Kim Y."/>
            <person name="Kwon S.-W."/>
            <person name="Heo J."/>
        </authorList>
    </citation>
    <scope>NUCLEOTIDE SEQUENCE [LARGE SCALE GENOMIC DNA]</scope>
    <source>
        <strain evidence="2 3">KACC 19337</strain>
    </source>
</reference>
<keyword evidence="3" id="KW-1185">Reference proteome</keyword>
<dbReference type="InterPro" id="IPR008928">
    <property type="entry name" value="6-hairpin_glycosidase_sf"/>
</dbReference>